<name>N1Q861_PSEFD</name>
<reference evidence="2 3" key="1">
    <citation type="journal article" date="2012" name="PLoS Pathog.">
        <title>Diverse lifestyles and strategies of plant pathogenesis encoded in the genomes of eighteen Dothideomycetes fungi.</title>
        <authorList>
            <person name="Ohm R.A."/>
            <person name="Feau N."/>
            <person name="Henrissat B."/>
            <person name="Schoch C.L."/>
            <person name="Horwitz B.A."/>
            <person name="Barry K.W."/>
            <person name="Condon B.J."/>
            <person name="Copeland A.C."/>
            <person name="Dhillon B."/>
            <person name="Glaser F."/>
            <person name="Hesse C.N."/>
            <person name="Kosti I."/>
            <person name="LaButti K."/>
            <person name="Lindquist E.A."/>
            <person name="Lucas S."/>
            <person name="Salamov A.A."/>
            <person name="Bradshaw R.E."/>
            <person name="Ciuffetti L."/>
            <person name="Hamelin R.C."/>
            <person name="Kema G.H.J."/>
            <person name="Lawrence C."/>
            <person name="Scott J.A."/>
            <person name="Spatafora J.W."/>
            <person name="Turgeon B.G."/>
            <person name="de Wit P.J.G.M."/>
            <person name="Zhong S."/>
            <person name="Goodwin S.B."/>
            <person name="Grigoriev I.V."/>
        </authorList>
    </citation>
    <scope>NUCLEOTIDE SEQUENCE [LARGE SCALE GENOMIC DNA]</scope>
    <source>
        <strain evidence="2 3">CIRAD86</strain>
    </source>
</reference>
<dbReference type="HOGENOM" id="CLU_1171061_0_0_1"/>
<dbReference type="VEuPathDB" id="FungiDB:MYCFIDRAFT_169692"/>
<gene>
    <name evidence="2" type="ORF">MYCFIDRAFT_169692</name>
</gene>
<evidence type="ECO:0000313" key="2">
    <source>
        <dbReference type="EMBL" id="EME87966.1"/>
    </source>
</evidence>
<dbReference type="RefSeq" id="XP_007921216.1">
    <property type="nucleotide sequence ID" value="XM_007923025.1"/>
</dbReference>
<dbReference type="OrthoDB" id="5422579at2759"/>
<evidence type="ECO:0000313" key="3">
    <source>
        <dbReference type="Proteomes" id="UP000016932"/>
    </source>
</evidence>
<dbReference type="AlphaFoldDB" id="N1Q861"/>
<feature type="compositionally biased region" description="Basic and acidic residues" evidence="1">
    <location>
        <begin position="193"/>
        <end position="211"/>
    </location>
</feature>
<dbReference type="EMBL" id="KB446555">
    <property type="protein sequence ID" value="EME87966.1"/>
    <property type="molecule type" value="Genomic_DNA"/>
</dbReference>
<dbReference type="Proteomes" id="UP000016932">
    <property type="component" value="Unassembled WGS sequence"/>
</dbReference>
<dbReference type="KEGG" id="pfj:MYCFIDRAFT_169692"/>
<feature type="region of interest" description="Disordered" evidence="1">
    <location>
        <begin position="188"/>
        <end position="211"/>
    </location>
</feature>
<keyword evidence="3" id="KW-1185">Reference proteome</keyword>
<dbReference type="STRING" id="383855.N1Q861"/>
<evidence type="ECO:0000256" key="1">
    <source>
        <dbReference type="SAM" id="MobiDB-lite"/>
    </source>
</evidence>
<protein>
    <submittedName>
        <fullName evidence="2">Uncharacterized protein</fullName>
    </submittedName>
</protein>
<accession>N1Q861</accession>
<sequence length="237" mass="26481">MAWHSKLGSDVEVGGAGAKRNHNYLGMNRLPEELLTVMYISTDVTTNPPRLCPWSRADLRQQALHSSSRTSTWAYSGTPGACCFGKMLLKFSKNYSLALKELELRDMRIHGIHQAVEEILKVLQLRHVYLGCLWDESPFGHILPILSRGTVWEDVFEHSVRSYLLRKLPNMPTLACDGVHDSDVLTISSGDARSSDGDDDSKQDGEARDELSIEKGKPRLLNLGLQILLGTMYDTPT</sequence>
<organism evidence="2 3">
    <name type="scientific">Pseudocercospora fijiensis (strain CIRAD86)</name>
    <name type="common">Black leaf streak disease fungus</name>
    <name type="synonym">Mycosphaerella fijiensis</name>
    <dbReference type="NCBI Taxonomy" id="383855"/>
    <lineage>
        <taxon>Eukaryota</taxon>
        <taxon>Fungi</taxon>
        <taxon>Dikarya</taxon>
        <taxon>Ascomycota</taxon>
        <taxon>Pezizomycotina</taxon>
        <taxon>Dothideomycetes</taxon>
        <taxon>Dothideomycetidae</taxon>
        <taxon>Mycosphaerellales</taxon>
        <taxon>Mycosphaerellaceae</taxon>
        <taxon>Pseudocercospora</taxon>
    </lineage>
</organism>
<proteinExistence type="predicted"/>
<dbReference type="GeneID" id="19332396"/>